<evidence type="ECO:0008006" key="4">
    <source>
        <dbReference type="Google" id="ProtNLM"/>
    </source>
</evidence>
<feature type="compositionally biased region" description="Pro residues" evidence="1">
    <location>
        <begin position="25"/>
        <end position="40"/>
    </location>
</feature>
<dbReference type="AlphaFoldDB" id="A0A2Y9A826"/>
<sequence length="354" mass="38197">MTALLYLAEDLGWAARGQPLIPYVATPPPDPDPEDPPPAPASWQAAVDAMDVTQAVLWYEAYSGHDGINPADPFDMPLQVQDLTGTGAGIDSQYDGEVIEGKVASRFRIRHNNVTIRRCRIVPSPTTIYAVQLYPTTGTTFTGCVVEFCTVAASNTEAAPFMLRPALTDSTAVTVRHNDVFGTITGGRLENRCVAEYNFFHDFGHPPGGHASGIRFMGAHGIARRNLLTDSSSSNLGMYLDQGFMHSVTYEGNIVGGTITMPDGRVISPQASPSYGMILGMGDGSTLEPYDLKILDNYWYGGYQFGLTSGNIPWGVDGNVRSGNRALQTFTVQPGSASNERTYLAGELLPFNDQ</sequence>
<feature type="region of interest" description="Disordered" evidence="1">
    <location>
        <begin position="23"/>
        <end position="42"/>
    </location>
</feature>
<evidence type="ECO:0000313" key="2">
    <source>
        <dbReference type="EMBL" id="SSA40345.1"/>
    </source>
</evidence>
<dbReference type="SUPFAM" id="SSF51126">
    <property type="entry name" value="Pectin lyase-like"/>
    <property type="match status" value="1"/>
</dbReference>
<proteinExistence type="predicted"/>
<name>A0A2Y9A826_9MICO</name>
<gene>
    <name evidence="2" type="ORF">SAMN05216184_10484</name>
</gene>
<dbReference type="Gene3D" id="2.160.20.10">
    <property type="entry name" value="Single-stranded right-handed beta-helix, Pectin lyase-like"/>
    <property type="match status" value="1"/>
</dbReference>
<dbReference type="InterPro" id="IPR011050">
    <property type="entry name" value="Pectin_lyase_fold/virulence"/>
</dbReference>
<dbReference type="RefSeq" id="WP_110852015.1">
    <property type="nucleotide sequence ID" value="NZ_QKLZ01000004.1"/>
</dbReference>
<evidence type="ECO:0000256" key="1">
    <source>
        <dbReference type="SAM" id="MobiDB-lite"/>
    </source>
</evidence>
<dbReference type="EMBL" id="UETB01000004">
    <property type="protein sequence ID" value="SSA40345.1"/>
    <property type="molecule type" value="Genomic_DNA"/>
</dbReference>
<evidence type="ECO:0000313" key="3">
    <source>
        <dbReference type="Proteomes" id="UP000250222"/>
    </source>
</evidence>
<organism evidence="2 3">
    <name type="scientific">Georgenia satyanarayanai</name>
    <dbReference type="NCBI Taxonomy" id="860221"/>
    <lineage>
        <taxon>Bacteria</taxon>
        <taxon>Bacillati</taxon>
        <taxon>Actinomycetota</taxon>
        <taxon>Actinomycetes</taxon>
        <taxon>Micrococcales</taxon>
        <taxon>Bogoriellaceae</taxon>
        <taxon>Georgenia</taxon>
    </lineage>
</organism>
<dbReference type="InterPro" id="IPR012334">
    <property type="entry name" value="Pectin_lyas_fold"/>
</dbReference>
<protein>
    <recommendedName>
        <fullName evidence="4">Right handed beta helix region</fullName>
    </recommendedName>
</protein>
<accession>A0A2Y9A826</accession>
<reference evidence="2 3" key="1">
    <citation type="submission" date="2016-10" db="EMBL/GenBank/DDBJ databases">
        <authorList>
            <person name="Cai Z."/>
        </authorList>
    </citation>
    <scope>NUCLEOTIDE SEQUENCE [LARGE SCALE GENOMIC DNA]</scope>
    <source>
        <strain evidence="2 3">CGMCC 1.10826</strain>
    </source>
</reference>
<dbReference type="OrthoDB" id="505641at2"/>
<keyword evidence="3" id="KW-1185">Reference proteome</keyword>
<dbReference type="Proteomes" id="UP000250222">
    <property type="component" value="Unassembled WGS sequence"/>
</dbReference>